<sequence>MTTSEKVAYLKGLAEGLGIDKETKEGRVLGAIMDILEDMAHDIEDLEENAWELGEAIDQVSDDLADIEDIVYDVDDDDDDEDDEDCCGCCCDGDEDEEPTFYEVTCPACENTITIDEDVLALGSIECPNCGETLEFEGVEPIEDDEEDEDK</sequence>
<evidence type="ECO:0008006" key="4">
    <source>
        <dbReference type="Google" id="ProtNLM"/>
    </source>
</evidence>
<dbReference type="Gene3D" id="2.20.28.160">
    <property type="match status" value="1"/>
</dbReference>
<dbReference type="NCBIfam" id="NF045650">
    <property type="entry name" value="CD1247_Nterm"/>
    <property type="match status" value="1"/>
</dbReference>
<feature type="coiled-coil region" evidence="1">
    <location>
        <begin position="36"/>
        <end position="63"/>
    </location>
</feature>
<dbReference type="InterPro" id="IPR054688">
    <property type="entry name" value="CD1247_N"/>
</dbReference>
<reference evidence="2" key="2">
    <citation type="journal article" date="2021" name="PeerJ">
        <title>Extensive microbial diversity within the chicken gut microbiome revealed by metagenomics and culture.</title>
        <authorList>
            <person name="Gilroy R."/>
            <person name="Ravi A."/>
            <person name="Getino M."/>
            <person name="Pursley I."/>
            <person name="Horton D.L."/>
            <person name="Alikhan N.F."/>
            <person name="Baker D."/>
            <person name="Gharbi K."/>
            <person name="Hall N."/>
            <person name="Watson M."/>
            <person name="Adriaenssens E.M."/>
            <person name="Foster-Nyarko E."/>
            <person name="Jarju S."/>
            <person name="Secka A."/>
            <person name="Antonio M."/>
            <person name="Oren A."/>
            <person name="Chaudhuri R.R."/>
            <person name="La Ragione R."/>
            <person name="Hildebrand F."/>
            <person name="Pallen M.J."/>
        </authorList>
    </citation>
    <scope>NUCLEOTIDE SEQUENCE</scope>
    <source>
        <strain evidence="2">ChiHecec3B27-6122</strain>
    </source>
</reference>
<evidence type="ECO:0000313" key="3">
    <source>
        <dbReference type="Proteomes" id="UP000886876"/>
    </source>
</evidence>
<protein>
    <recommendedName>
        <fullName evidence="4">TFIIB-type domain-containing protein</fullName>
    </recommendedName>
</protein>
<dbReference type="EMBL" id="DVJS01000026">
    <property type="protein sequence ID" value="HIS96554.1"/>
    <property type="molecule type" value="Genomic_DNA"/>
</dbReference>
<comment type="caution">
    <text evidence="2">The sequence shown here is derived from an EMBL/GenBank/DDBJ whole genome shotgun (WGS) entry which is preliminary data.</text>
</comment>
<keyword evidence="1" id="KW-0175">Coiled coil</keyword>
<evidence type="ECO:0000256" key="1">
    <source>
        <dbReference type="SAM" id="Coils"/>
    </source>
</evidence>
<name>A0A9D1G4I3_9FIRM</name>
<reference evidence="2" key="1">
    <citation type="submission" date="2020-10" db="EMBL/GenBank/DDBJ databases">
        <authorList>
            <person name="Gilroy R."/>
        </authorList>
    </citation>
    <scope>NUCLEOTIDE SEQUENCE</scope>
    <source>
        <strain evidence="2">ChiHecec3B27-6122</strain>
    </source>
</reference>
<dbReference type="Proteomes" id="UP000886876">
    <property type="component" value="Unassembled WGS sequence"/>
</dbReference>
<accession>A0A9D1G4I3</accession>
<gene>
    <name evidence="2" type="ORF">IAD42_01110</name>
</gene>
<dbReference type="AlphaFoldDB" id="A0A9D1G4I3"/>
<evidence type="ECO:0000313" key="2">
    <source>
        <dbReference type="EMBL" id="HIS96554.1"/>
    </source>
</evidence>
<proteinExistence type="predicted"/>
<organism evidence="2 3">
    <name type="scientific">Candidatus Scatomorpha pullistercoris</name>
    <dbReference type="NCBI Taxonomy" id="2840929"/>
    <lineage>
        <taxon>Bacteria</taxon>
        <taxon>Bacillati</taxon>
        <taxon>Bacillota</taxon>
        <taxon>Clostridia</taxon>
        <taxon>Eubacteriales</taxon>
        <taxon>Candidatus Scatomorpha</taxon>
    </lineage>
</organism>